<keyword evidence="1" id="KW-0812">Transmembrane</keyword>
<gene>
    <name evidence="4" type="ORF">C7H73_08690</name>
</gene>
<feature type="domain" description="Urease accessory protein UreH-like transmembrane" evidence="3">
    <location>
        <begin position="8"/>
        <end position="221"/>
    </location>
</feature>
<dbReference type="PANTHER" id="PTHR42208">
    <property type="entry name" value="HEAVY METAL TRANSPORTER-RELATED"/>
    <property type="match status" value="1"/>
</dbReference>
<evidence type="ECO:0000313" key="4">
    <source>
        <dbReference type="EMBL" id="AVP57729.1"/>
    </source>
</evidence>
<feature type="chain" id="PRO_5015112585" evidence="2">
    <location>
        <begin position="26"/>
        <end position="239"/>
    </location>
</feature>
<evidence type="ECO:0000256" key="2">
    <source>
        <dbReference type="SAM" id="SignalP"/>
    </source>
</evidence>
<dbReference type="Proteomes" id="UP000241829">
    <property type="component" value="Chromosome"/>
</dbReference>
<feature type="transmembrane region" description="Helical" evidence="1">
    <location>
        <begin position="145"/>
        <end position="165"/>
    </location>
</feature>
<proteinExistence type="predicted"/>
<dbReference type="RefSeq" id="WP_106846281.1">
    <property type="nucleotide sequence ID" value="NZ_CP027792.1"/>
</dbReference>
<evidence type="ECO:0000259" key="3">
    <source>
        <dbReference type="Pfam" id="PF13386"/>
    </source>
</evidence>
<feature type="transmembrane region" description="Helical" evidence="1">
    <location>
        <begin position="90"/>
        <end position="111"/>
    </location>
</feature>
<dbReference type="EMBL" id="CP027792">
    <property type="protein sequence ID" value="AVP57729.1"/>
    <property type="molecule type" value="Genomic_DNA"/>
</dbReference>
<feature type="transmembrane region" description="Helical" evidence="1">
    <location>
        <begin position="56"/>
        <end position="78"/>
    </location>
</feature>
<feature type="transmembrane region" description="Helical" evidence="1">
    <location>
        <begin position="172"/>
        <end position="195"/>
    </location>
</feature>
<dbReference type="Pfam" id="PF13386">
    <property type="entry name" value="DsbD_2"/>
    <property type="match status" value="1"/>
</dbReference>
<keyword evidence="1" id="KW-0472">Membrane</keyword>
<keyword evidence="2" id="KW-0732">Signal</keyword>
<organism evidence="4 5">
    <name type="scientific">Pulveribacter suum</name>
    <dbReference type="NCBI Taxonomy" id="2116657"/>
    <lineage>
        <taxon>Bacteria</taxon>
        <taxon>Pseudomonadati</taxon>
        <taxon>Pseudomonadota</taxon>
        <taxon>Betaproteobacteria</taxon>
        <taxon>Burkholderiales</taxon>
        <taxon>Comamonadaceae</taxon>
        <taxon>Pulveribacter</taxon>
    </lineage>
</organism>
<keyword evidence="1" id="KW-1133">Transmembrane helix</keyword>
<dbReference type="AlphaFoldDB" id="A0A2P1NKY7"/>
<sequence>MFLSLATTVFLMGLMGGTHCLAMCAAPCGALTGAGRAQDGAVPVHWAPRRPAVARTAAFHLGRLTGYAAAGAVVALAMEQLAWLGQHSTLLKPVWTLTHVLVIAWGLMMVLQARQPAWIEQAGRAAWRRIQPLVARPGGLFMTGMAWALLPCGLLYTALLTAALSGSAARGALCMLLFGLASGAWLVGGPLAWQWLRQRFDAVEGSWGSRLAGCILCLLGGAALWMEVVHNQPAPWCIT</sequence>
<feature type="transmembrane region" description="Helical" evidence="1">
    <location>
        <begin position="207"/>
        <end position="226"/>
    </location>
</feature>
<reference evidence="5" key="1">
    <citation type="submission" date="2018-03" db="EMBL/GenBank/DDBJ databases">
        <title>Genome sequencing of Melaminivora sp. strain SC2-7.</title>
        <authorList>
            <person name="Kim S.-J."/>
            <person name="Heo J."/>
            <person name="Ahn J.-H."/>
            <person name="Kwon S.-W."/>
        </authorList>
    </citation>
    <scope>NUCLEOTIDE SEQUENCE [LARGE SCALE GENOMIC DNA]</scope>
    <source>
        <strain evidence="5">SC2-7</strain>
    </source>
</reference>
<keyword evidence="5" id="KW-1185">Reference proteome</keyword>
<dbReference type="PANTHER" id="PTHR42208:SF1">
    <property type="entry name" value="HEAVY METAL TRANSPORTER"/>
    <property type="match status" value="1"/>
</dbReference>
<evidence type="ECO:0000256" key="1">
    <source>
        <dbReference type="SAM" id="Phobius"/>
    </source>
</evidence>
<feature type="signal peptide" evidence="2">
    <location>
        <begin position="1"/>
        <end position="25"/>
    </location>
</feature>
<accession>A0A2P1NKY7</accession>
<dbReference type="InterPro" id="IPR039447">
    <property type="entry name" value="UreH-like_TM_dom"/>
</dbReference>
<evidence type="ECO:0000313" key="5">
    <source>
        <dbReference type="Proteomes" id="UP000241829"/>
    </source>
</evidence>
<name>A0A2P1NKY7_9BURK</name>
<dbReference type="KEGG" id="melm:C7H73_08690"/>
<dbReference type="OrthoDB" id="9155091at2"/>
<protein>
    <submittedName>
        <fullName evidence="4">Sulfite exporter TauE/SafE family protein</fullName>
    </submittedName>
</protein>